<name>A0AB38YBY3_9GAMM</name>
<dbReference type="AlphaFoldDB" id="A0AB38YBY3"/>
<dbReference type="InterPro" id="IPR056209">
    <property type="entry name" value="SU10_adaptor"/>
</dbReference>
<dbReference type="EMBL" id="CP101717">
    <property type="protein sequence ID" value="WLD56885.1"/>
    <property type="molecule type" value="Genomic_DNA"/>
</dbReference>
<accession>A0AB38YBY3</accession>
<organism evidence="1">
    <name type="scientific">Salinispirillum sp. LH 10-3-1</name>
    <dbReference type="NCBI Taxonomy" id="2952525"/>
    <lineage>
        <taxon>Bacteria</taxon>
        <taxon>Pseudomonadati</taxon>
        <taxon>Pseudomonadota</taxon>
        <taxon>Gammaproteobacteria</taxon>
        <taxon>Oceanospirillales</taxon>
        <taxon>Saccharospirillaceae</taxon>
        <taxon>Salinispirillum</taxon>
    </lineage>
</organism>
<evidence type="ECO:0000313" key="1">
    <source>
        <dbReference type="EMBL" id="WLD56885.1"/>
    </source>
</evidence>
<dbReference type="RefSeq" id="WP_304994170.1">
    <property type="nucleotide sequence ID" value="NZ_CP101717.1"/>
</dbReference>
<dbReference type="Pfam" id="PF24175">
    <property type="entry name" value="SU10_adaptor"/>
    <property type="match status" value="1"/>
</dbReference>
<protein>
    <submittedName>
        <fullName evidence="1">Uncharacterized protein</fullName>
    </submittedName>
</protein>
<sequence length="216" mass="24592">MATTRVRELIDDAKRILQEVSEEGTRWTNVELLAWLNESYKAIVQVKPDANTASASIDLVDGTRQSIPADGLRLLDVVRNTEGMAVSLIDRQYLDLFDRDWHRLPEQDNIEHFTFDERDPKRFYVYPPATFGTEVDVVYSKVPASHEESALEDENVTINIDDAYAPVMLDYILYRSFAKDSDDGGNMNRSMVHRQAFRESLGLSVQTDLMNSPNAS</sequence>
<reference evidence="1" key="1">
    <citation type="submission" date="2022-07" db="EMBL/GenBank/DDBJ databases">
        <title>Complete genome sequence of Salinispirillum sp. LH10-3-1 capable of multiple carbohydrate inversion isolated from a soda lake.</title>
        <authorList>
            <person name="Liu J."/>
            <person name="Zhai Y."/>
            <person name="Zhang H."/>
            <person name="Yang H."/>
            <person name="Qu J."/>
            <person name="Li J."/>
        </authorList>
    </citation>
    <scope>NUCLEOTIDE SEQUENCE</scope>
    <source>
        <strain evidence="1">LH 10-3-1</strain>
    </source>
</reference>
<proteinExistence type="predicted"/>
<gene>
    <name evidence="1" type="ORF">NFC81_09090</name>
</gene>